<dbReference type="AlphaFoldDB" id="A0A3A6W8I8"/>
<gene>
    <name evidence="7" type="ORF">D2965_06405</name>
</gene>
<sequence length="147" mass="17189">MTFYFLSVISMVHMLTRKHDMAPVLAQLKLLYTANTTQLDEAALYNFLETWSSQYPKIMNTLSDITDLFIFLDFSEFIRSSIYSNNLIEDWNKHLKRRISHKEQFPSIEPLDSFVCTFASEYNAKFFGKIHRGFGAAFSQLQNMFGN</sequence>
<evidence type="ECO:0000256" key="1">
    <source>
        <dbReference type="ARBA" id="ARBA00002190"/>
    </source>
</evidence>
<keyword evidence="5 6" id="KW-0233">DNA recombination</keyword>
<dbReference type="GO" id="GO:0006313">
    <property type="term" value="P:DNA transposition"/>
    <property type="evidence" value="ECO:0007669"/>
    <property type="project" value="UniProtKB-UniRule"/>
</dbReference>
<dbReference type="Proteomes" id="UP000277803">
    <property type="component" value="Unassembled WGS sequence"/>
</dbReference>
<evidence type="ECO:0000256" key="3">
    <source>
        <dbReference type="ARBA" id="ARBA00022578"/>
    </source>
</evidence>
<evidence type="ECO:0000313" key="8">
    <source>
        <dbReference type="Proteomes" id="UP000277803"/>
    </source>
</evidence>
<comment type="similarity">
    <text evidence="2 6">Belongs to the transposase mutator family.</text>
</comment>
<evidence type="ECO:0000256" key="5">
    <source>
        <dbReference type="ARBA" id="ARBA00023172"/>
    </source>
</evidence>
<protein>
    <recommendedName>
        <fullName evidence="6">Mutator family transposase</fullName>
    </recommendedName>
</protein>
<dbReference type="PANTHER" id="PTHR33217">
    <property type="entry name" value="TRANSPOSASE FOR INSERTION SEQUENCE ELEMENT IS1081"/>
    <property type="match status" value="1"/>
</dbReference>
<dbReference type="RefSeq" id="WP_119982676.1">
    <property type="nucleotide sequence ID" value="NZ_QXZZ01000030.1"/>
</dbReference>
<keyword evidence="6" id="KW-0814">Transposable element</keyword>
<dbReference type="EMBL" id="QXZZ01000030">
    <property type="protein sequence ID" value="RJY50327.1"/>
    <property type="molecule type" value="Genomic_DNA"/>
</dbReference>
<keyword evidence="4 6" id="KW-0238">DNA-binding</keyword>
<comment type="function">
    <text evidence="1 6">Required for the transposition of the insertion element.</text>
</comment>
<dbReference type="Pfam" id="PF00872">
    <property type="entry name" value="Transposase_mut"/>
    <property type="match status" value="1"/>
</dbReference>
<name>A0A3A6W8I8_9FIRM</name>
<dbReference type="GO" id="GO:0003677">
    <property type="term" value="F:DNA binding"/>
    <property type="evidence" value="ECO:0007669"/>
    <property type="project" value="UniProtKB-UniRule"/>
</dbReference>
<keyword evidence="3 6" id="KW-0815">Transposition</keyword>
<dbReference type="GO" id="GO:0004803">
    <property type="term" value="F:transposase activity"/>
    <property type="evidence" value="ECO:0007669"/>
    <property type="project" value="UniProtKB-UniRule"/>
</dbReference>
<proteinExistence type="inferred from homology"/>
<accession>A0A3A6W8I8</accession>
<dbReference type="PANTHER" id="PTHR33217:SF7">
    <property type="entry name" value="TRANSPOSASE FOR INSERTION SEQUENCE ELEMENT IS1081"/>
    <property type="match status" value="1"/>
</dbReference>
<evidence type="ECO:0000256" key="6">
    <source>
        <dbReference type="RuleBase" id="RU365089"/>
    </source>
</evidence>
<dbReference type="InterPro" id="IPR001207">
    <property type="entry name" value="Transposase_mutator"/>
</dbReference>
<evidence type="ECO:0000256" key="2">
    <source>
        <dbReference type="ARBA" id="ARBA00010961"/>
    </source>
</evidence>
<comment type="caution">
    <text evidence="7">The sequence shown here is derived from an EMBL/GenBank/DDBJ whole genome shotgun (WGS) entry which is preliminary data.</text>
</comment>
<reference evidence="7 8" key="1">
    <citation type="submission" date="2018-09" db="EMBL/GenBank/DDBJ databases">
        <title>Genome sequence of Veillonella atypica isolated from periodontal Korean patients.</title>
        <authorList>
            <person name="Lee J.-H."/>
            <person name="Moon J.-H."/>
            <person name="Shin S.-Y."/>
        </authorList>
    </citation>
    <scope>NUCLEOTIDE SEQUENCE [LARGE SCALE GENOMIC DNA]</scope>
    <source>
        <strain evidence="7 8">KHUD_V1</strain>
    </source>
</reference>
<evidence type="ECO:0000256" key="4">
    <source>
        <dbReference type="ARBA" id="ARBA00023125"/>
    </source>
</evidence>
<evidence type="ECO:0000313" key="7">
    <source>
        <dbReference type="EMBL" id="RJY50327.1"/>
    </source>
</evidence>
<organism evidence="7 8">
    <name type="scientific">Veillonella atypica</name>
    <dbReference type="NCBI Taxonomy" id="39777"/>
    <lineage>
        <taxon>Bacteria</taxon>
        <taxon>Bacillati</taxon>
        <taxon>Bacillota</taxon>
        <taxon>Negativicutes</taxon>
        <taxon>Veillonellales</taxon>
        <taxon>Veillonellaceae</taxon>
        <taxon>Veillonella</taxon>
    </lineage>
</organism>